<accession>A0A951UMA8</accession>
<dbReference type="GO" id="GO:0016020">
    <property type="term" value="C:membrane"/>
    <property type="evidence" value="ECO:0007669"/>
    <property type="project" value="InterPro"/>
</dbReference>
<feature type="domain" description="Solute-binding protein family 3/N-terminal" evidence="3">
    <location>
        <begin position="38"/>
        <end position="258"/>
    </location>
</feature>
<dbReference type="InterPro" id="IPR001320">
    <property type="entry name" value="Iontro_rcpt_C"/>
</dbReference>
<dbReference type="Pfam" id="PF00497">
    <property type="entry name" value="SBP_bac_3"/>
    <property type="match status" value="1"/>
</dbReference>
<sequence length="268" mass="28459">MKRIRLLLTLFFTAIAAAFLITACNGGTTTSGASPGKSLTMATSADYPPFEFVSSASGTQEIVGFDIDIAKYIAEKTGYSLQIQNIDFNGLLPALQSKRADFVMAGMTPTEERKKNVDFSDIYYEAKNTIVAKKGANLTTGASLSGKKVGVQLSSIQEGVAKKIPGVTPVALNRISELVQELKTGRIDAVIMEDTVAKGFTATNTELEFNVIPNEEQAGSAIAFPKGSALSAEFNPVLKEMIASGKIEELVTKWFGDNSPAAAQTPAT</sequence>
<feature type="signal peptide" evidence="2">
    <location>
        <begin position="1"/>
        <end position="23"/>
    </location>
</feature>
<proteinExistence type="predicted"/>
<dbReference type="AlphaFoldDB" id="A0A951UMA8"/>
<evidence type="ECO:0000256" key="2">
    <source>
        <dbReference type="SAM" id="SignalP"/>
    </source>
</evidence>
<evidence type="ECO:0000259" key="4">
    <source>
        <dbReference type="SMART" id="SM00079"/>
    </source>
</evidence>
<dbReference type="SMART" id="SM00062">
    <property type="entry name" value="PBPb"/>
    <property type="match status" value="1"/>
</dbReference>
<reference evidence="5" key="1">
    <citation type="submission" date="2021-05" db="EMBL/GenBank/DDBJ databases">
        <authorList>
            <person name="Pietrasiak N."/>
            <person name="Ward R."/>
            <person name="Stajich J.E."/>
            <person name="Kurbessoian T."/>
        </authorList>
    </citation>
    <scope>NUCLEOTIDE SEQUENCE</scope>
    <source>
        <strain evidence="5">UHER 2000/2452</strain>
    </source>
</reference>
<dbReference type="PANTHER" id="PTHR35936:SF17">
    <property type="entry name" value="ARGININE-BINDING EXTRACELLULAR PROTEIN ARTP"/>
    <property type="match status" value="1"/>
</dbReference>
<reference evidence="5" key="2">
    <citation type="journal article" date="2022" name="Microbiol. Resour. Announc.">
        <title>Metagenome Sequencing to Explore Phylogenomics of Terrestrial Cyanobacteria.</title>
        <authorList>
            <person name="Ward R.D."/>
            <person name="Stajich J.E."/>
            <person name="Johansen J.R."/>
            <person name="Huntemann M."/>
            <person name="Clum A."/>
            <person name="Foster B."/>
            <person name="Foster B."/>
            <person name="Roux S."/>
            <person name="Palaniappan K."/>
            <person name="Varghese N."/>
            <person name="Mukherjee S."/>
            <person name="Reddy T.B.K."/>
            <person name="Daum C."/>
            <person name="Copeland A."/>
            <person name="Chen I.A."/>
            <person name="Ivanova N.N."/>
            <person name="Kyrpides N.C."/>
            <person name="Shapiro N."/>
            <person name="Eloe-Fadrosh E.A."/>
            <person name="Pietrasiak N."/>
        </authorList>
    </citation>
    <scope>NUCLEOTIDE SEQUENCE</scope>
    <source>
        <strain evidence="5">UHER 2000/2452</strain>
    </source>
</reference>
<dbReference type="PROSITE" id="PS51257">
    <property type="entry name" value="PROKAR_LIPOPROTEIN"/>
    <property type="match status" value="1"/>
</dbReference>
<dbReference type="InterPro" id="IPR001638">
    <property type="entry name" value="Solute-binding_3/MltF_N"/>
</dbReference>
<dbReference type="Proteomes" id="UP000757435">
    <property type="component" value="Unassembled WGS sequence"/>
</dbReference>
<organism evidence="5 6">
    <name type="scientific">Drouetiella hepatica Uher 2000/2452</name>
    <dbReference type="NCBI Taxonomy" id="904376"/>
    <lineage>
        <taxon>Bacteria</taxon>
        <taxon>Bacillati</taxon>
        <taxon>Cyanobacteriota</taxon>
        <taxon>Cyanophyceae</taxon>
        <taxon>Oculatellales</taxon>
        <taxon>Oculatellaceae</taxon>
        <taxon>Drouetiella</taxon>
    </lineage>
</organism>
<evidence type="ECO:0000256" key="1">
    <source>
        <dbReference type="ARBA" id="ARBA00022729"/>
    </source>
</evidence>
<dbReference type="EMBL" id="JAHHHD010000005">
    <property type="protein sequence ID" value="MBW4658429.1"/>
    <property type="molecule type" value="Genomic_DNA"/>
</dbReference>
<evidence type="ECO:0000313" key="5">
    <source>
        <dbReference type="EMBL" id="MBW4658429.1"/>
    </source>
</evidence>
<keyword evidence="1 2" id="KW-0732">Signal</keyword>
<gene>
    <name evidence="5" type="ORF">KME15_07130</name>
</gene>
<protein>
    <submittedName>
        <fullName evidence="5">Transporter substrate-binding domain-containing protein</fullName>
    </submittedName>
</protein>
<dbReference type="SUPFAM" id="SSF53850">
    <property type="entry name" value="Periplasmic binding protein-like II"/>
    <property type="match status" value="1"/>
</dbReference>
<evidence type="ECO:0000259" key="3">
    <source>
        <dbReference type="SMART" id="SM00062"/>
    </source>
</evidence>
<dbReference type="GO" id="GO:0015276">
    <property type="term" value="F:ligand-gated monoatomic ion channel activity"/>
    <property type="evidence" value="ECO:0007669"/>
    <property type="project" value="InterPro"/>
</dbReference>
<feature type="chain" id="PRO_5037936093" evidence="2">
    <location>
        <begin position="24"/>
        <end position="268"/>
    </location>
</feature>
<evidence type="ECO:0000313" key="6">
    <source>
        <dbReference type="Proteomes" id="UP000757435"/>
    </source>
</evidence>
<name>A0A951UMA8_9CYAN</name>
<feature type="domain" description="Ionotropic glutamate receptor C-terminal" evidence="4">
    <location>
        <begin position="38"/>
        <end position="257"/>
    </location>
</feature>
<dbReference type="Gene3D" id="3.40.190.10">
    <property type="entry name" value="Periplasmic binding protein-like II"/>
    <property type="match status" value="2"/>
</dbReference>
<comment type="caution">
    <text evidence="5">The sequence shown here is derived from an EMBL/GenBank/DDBJ whole genome shotgun (WGS) entry which is preliminary data.</text>
</comment>
<dbReference type="SMART" id="SM00079">
    <property type="entry name" value="PBPe"/>
    <property type="match status" value="1"/>
</dbReference>
<dbReference type="PANTHER" id="PTHR35936">
    <property type="entry name" value="MEMBRANE-BOUND LYTIC MUREIN TRANSGLYCOSYLASE F"/>
    <property type="match status" value="1"/>
</dbReference>